<reference evidence="3" key="1">
    <citation type="journal article" date="2023" name="Mol. Phylogenet. Evol.">
        <title>Genome-scale phylogeny and comparative genomics of the fungal order Sordariales.</title>
        <authorList>
            <person name="Hensen N."/>
            <person name="Bonometti L."/>
            <person name="Westerberg I."/>
            <person name="Brannstrom I.O."/>
            <person name="Guillou S."/>
            <person name="Cros-Aarteil S."/>
            <person name="Calhoun S."/>
            <person name="Haridas S."/>
            <person name="Kuo A."/>
            <person name="Mondo S."/>
            <person name="Pangilinan J."/>
            <person name="Riley R."/>
            <person name="LaButti K."/>
            <person name="Andreopoulos B."/>
            <person name="Lipzen A."/>
            <person name="Chen C."/>
            <person name="Yan M."/>
            <person name="Daum C."/>
            <person name="Ng V."/>
            <person name="Clum A."/>
            <person name="Steindorff A."/>
            <person name="Ohm R.A."/>
            <person name="Martin F."/>
            <person name="Silar P."/>
            <person name="Natvig D.O."/>
            <person name="Lalanne C."/>
            <person name="Gautier V."/>
            <person name="Ament-Velasquez S.L."/>
            <person name="Kruys A."/>
            <person name="Hutchinson M.I."/>
            <person name="Powell A.J."/>
            <person name="Barry K."/>
            <person name="Miller A.N."/>
            <person name="Grigoriev I.V."/>
            <person name="Debuchy R."/>
            <person name="Gladieux P."/>
            <person name="Hiltunen Thoren M."/>
            <person name="Johannesson H."/>
        </authorList>
    </citation>
    <scope>NUCLEOTIDE SEQUENCE</scope>
    <source>
        <strain evidence="3">CBS 560.94</strain>
    </source>
</reference>
<evidence type="ECO:0000313" key="4">
    <source>
        <dbReference type="Proteomes" id="UP001278500"/>
    </source>
</evidence>
<gene>
    <name evidence="3" type="ORF">B0H65DRAFT_463355</name>
</gene>
<keyword evidence="4" id="KW-1185">Reference proteome</keyword>
<dbReference type="AlphaFoldDB" id="A0AAE0MTQ2"/>
<evidence type="ECO:0000259" key="2">
    <source>
        <dbReference type="Pfam" id="PF06985"/>
    </source>
</evidence>
<feature type="region of interest" description="Disordered" evidence="1">
    <location>
        <begin position="424"/>
        <end position="448"/>
    </location>
</feature>
<dbReference type="Proteomes" id="UP001278500">
    <property type="component" value="Unassembled WGS sequence"/>
</dbReference>
<proteinExistence type="predicted"/>
<dbReference type="GeneID" id="87863852"/>
<organism evidence="3 4">
    <name type="scientific">Neurospora tetraspora</name>
    <dbReference type="NCBI Taxonomy" id="94610"/>
    <lineage>
        <taxon>Eukaryota</taxon>
        <taxon>Fungi</taxon>
        <taxon>Dikarya</taxon>
        <taxon>Ascomycota</taxon>
        <taxon>Pezizomycotina</taxon>
        <taxon>Sordariomycetes</taxon>
        <taxon>Sordariomycetidae</taxon>
        <taxon>Sordariales</taxon>
        <taxon>Sordariaceae</taxon>
        <taxon>Neurospora</taxon>
    </lineage>
</organism>
<dbReference type="PANTHER" id="PTHR33112">
    <property type="entry name" value="DOMAIN PROTEIN, PUTATIVE-RELATED"/>
    <property type="match status" value="1"/>
</dbReference>
<accession>A0AAE0MTQ2</accession>
<feature type="domain" description="Heterokaryon incompatibility" evidence="2">
    <location>
        <begin position="257"/>
        <end position="397"/>
    </location>
</feature>
<dbReference type="PANTHER" id="PTHR33112:SF10">
    <property type="entry name" value="TOL"/>
    <property type="match status" value="1"/>
</dbReference>
<feature type="region of interest" description="Disordered" evidence="1">
    <location>
        <begin position="707"/>
        <end position="736"/>
    </location>
</feature>
<name>A0AAE0MTQ2_9PEZI</name>
<dbReference type="EMBL" id="JAUEPP010000003">
    <property type="protein sequence ID" value="KAK3348414.1"/>
    <property type="molecule type" value="Genomic_DNA"/>
</dbReference>
<evidence type="ECO:0000256" key="1">
    <source>
        <dbReference type="SAM" id="MobiDB-lite"/>
    </source>
</evidence>
<dbReference type="RefSeq" id="XP_062683496.1">
    <property type="nucleotide sequence ID" value="XM_062826698.1"/>
</dbReference>
<dbReference type="Pfam" id="PF06985">
    <property type="entry name" value="HET"/>
    <property type="match status" value="1"/>
</dbReference>
<reference evidence="3" key="2">
    <citation type="submission" date="2023-06" db="EMBL/GenBank/DDBJ databases">
        <authorList>
            <consortium name="Lawrence Berkeley National Laboratory"/>
            <person name="Haridas S."/>
            <person name="Hensen N."/>
            <person name="Bonometti L."/>
            <person name="Westerberg I."/>
            <person name="Brannstrom I.O."/>
            <person name="Guillou S."/>
            <person name="Cros-Aarteil S."/>
            <person name="Calhoun S."/>
            <person name="Kuo A."/>
            <person name="Mondo S."/>
            <person name="Pangilinan J."/>
            <person name="Riley R."/>
            <person name="Labutti K."/>
            <person name="Andreopoulos B."/>
            <person name="Lipzen A."/>
            <person name="Chen C."/>
            <person name="Yanf M."/>
            <person name="Daum C."/>
            <person name="Ng V."/>
            <person name="Clum A."/>
            <person name="Steindorff A."/>
            <person name="Ohm R."/>
            <person name="Martin F."/>
            <person name="Silar P."/>
            <person name="Natvig D."/>
            <person name="Lalanne C."/>
            <person name="Gautier V."/>
            <person name="Ament-Velasquez S.L."/>
            <person name="Kruys A."/>
            <person name="Hutchinson M.I."/>
            <person name="Powell A.J."/>
            <person name="Barry K."/>
            <person name="Miller A.N."/>
            <person name="Grigoriev I.V."/>
            <person name="Debuchy R."/>
            <person name="Gladieux P."/>
            <person name="Thoren M.H."/>
            <person name="Johannesson H."/>
        </authorList>
    </citation>
    <scope>NUCLEOTIDE SEQUENCE</scope>
    <source>
        <strain evidence="3">CBS 560.94</strain>
    </source>
</reference>
<evidence type="ECO:0000313" key="3">
    <source>
        <dbReference type="EMBL" id="KAK3348414.1"/>
    </source>
</evidence>
<comment type="caution">
    <text evidence="3">The sequence shown here is derived from an EMBL/GenBank/DDBJ whole genome shotgun (WGS) entry which is preliminary data.</text>
</comment>
<dbReference type="InterPro" id="IPR010730">
    <property type="entry name" value="HET"/>
</dbReference>
<sequence length="832" mass="93828">MPPTYTTPSGEIHLSKEAFNRLCERCDSVFKSISEGFDRARHDRTTFYRDEVPFGSWNELLNLASKGDCHFCCSFAAQALMSERPCLITGQDTKLAVHSYPSLQPVVSERGLLEMEIKPAIDTLPAGADKTLILCREFCSMEYLNFTGYMHFNLDLVGEDGKRIRLTSPVGLPRYKELPAYLARGFPTSLNTESEASLNQALRWVDNCVSNHPSCNKNGHEKFQGQYPARFIEVGSVGSLTVKICETTGMNFRGQRYTTLSHCWGNSVPTRLLLENYDSRLKGFALAELPRTFQEAIVVTRRLNVQFLWIDSLCIIQDSLDDWAAESAGMCFVYKNTYLNLAAGASLNSSGGLFSPRYPLSFVPWVITLSDGRILAGSYNSERDRFTLNTRGWILQEQILSRRTLIFGKQELHWECSMGEASECFPDSVDPSEKYSRSPRARTGNGPLPELMGLSKGELLHDSERHRVWALLVYEYSGRRRLTKQSDKLVAISGLAENLSNGWNGITYLAGLWSFCLRQNLLWKCSEVEQSKARNTGVAPSWSWASLNTECSLPTPSPLDAGVDSLAAVLEAMVTPSRPMHLFGQVSGGTVRIKGPLLRATVRYRSHSPQDSIRGWWESDADEECASVVHVLAMDWDEKEARDLAVAQSAMVYLAPLEVRLRFQIPSLWHLRLKGLILRSASASHRKGEFERLGVFEISDSIKRRRPRGRFNPYRSKVQNTLEESSSDRPTSKQAQKEFSMVYSTDELFPQLTSGSEEERAALLRSDPYLNGPLNTKLKHRYSPELEPEQYPRLGTFFEALELAAQHNRKSDNPDENLGHDVGNGFYIYELV</sequence>
<protein>
    <submittedName>
        <fullName evidence="3">HET-domain-containing protein</fullName>
    </submittedName>
</protein>